<gene>
    <name evidence="1" type="ORF">Acr_09g0003510</name>
</gene>
<sequence>MAFSQVQEEVNLSHGGCRDKSEQVVTSCLYLKSSSSSSSQTSEPLDKHVVLRRIRHHKRLNNIKSTFQALLSTSEHKWLEHEHNDAFSAP</sequence>
<proteinExistence type="predicted"/>
<evidence type="ECO:0000313" key="2">
    <source>
        <dbReference type="Proteomes" id="UP000585474"/>
    </source>
</evidence>
<dbReference type="PANTHER" id="PTHR35324:SF4">
    <property type="entry name" value="EXPRESSED PROTEIN"/>
    <property type="match status" value="1"/>
</dbReference>
<keyword evidence="2" id="KW-1185">Reference proteome</keyword>
<evidence type="ECO:0000313" key="1">
    <source>
        <dbReference type="EMBL" id="GFY93905.1"/>
    </source>
</evidence>
<protein>
    <submittedName>
        <fullName evidence="1">Uncharacterized protein</fullName>
    </submittedName>
</protein>
<dbReference type="Proteomes" id="UP000585474">
    <property type="component" value="Unassembled WGS sequence"/>
</dbReference>
<comment type="caution">
    <text evidence="1">The sequence shown here is derived from an EMBL/GenBank/DDBJ whole genome shotgun (WGS) entry which is preliminary data.</text>
</comment>
<organism evidence="1 2">
    <name type="scientific">Actinidia rufa</name>
    <dbReference type="NCBI Taxonomy" id="165716"/>
    <lineage>
        <taxon>Eukaryota</taxon>
        <taxon>Viridiplantae</taxon>
        <taxon>Streptophyta</taxon>
        <taxon>Embryophyta</taxon>
        <taxon>Tracheophyta</taxon>
        <taxon>Spermatophyta</taxon>
        <taxon>Magnoliopsida</taxon>
        <taxon>eudicotyledons</taxon>
        <taxon>Gunneridae</taxon>
        <taxon>Pentapetalae</taxon>
        <taxon>asterids</taxon>
        <taxon>Ericales</taxon>
        <taxon>Actinidiaceae</taxon>
        <taxon>Actinidia</taxon>
    </lineage>
</organism>
<name>A0A7J0F5C0_9ERIC</name>
<dbReference type="AlphaFoldDB" id="A0A7J0F5C0"/>
<reference evidence="1 2" key="1">
    <citation type="submission" date="2019-07" db="EMBL/GenBank/DDBJ databases">
        <title>De Novo Assembly of kiwifruit Actinidia rufa.</title>
        <authorList>
            <person name="Sugita-Konishi S."/>
            <person name="Sato K."/>
            <person name="Mori E."/>
            <person name="Abe Y."/>
            <person name="Kisaki G."/>
            <person name="Hamano K."/>
            <person name="Suezawa K."/>
            <person name="Otani M."/>
            <person name="Fukuda T."/>
            <person name="Manabe T."/>
            <person name="Gomi K."/>
            <person name="Tabuchi M."/>
            <person name="Akimitsu K."/>
            <person name="Kataoka I."/>
        </authorList>
    </citation>
    <scope>NUCLEOTIDE SEQUENCE [LARGE SCALE GENOMIC DNA]</scope>
    <source>
        <strain evidence="2">cv. Fuchu</strain>
    </source>
</reference>
<accession>A0A7J0F5C0</accession>
<dbReference type="OrthoDB" id="1727538at2759"/>
<dbReference type="EMBL" id="BJWL01000009">
    <property type="protein sequence ID" value="GFY93905.1"/>
    <property type="molecule type" value="Genomic_DNA"/>
</dbReference>
<dbReference type="PANTHER" id="PTHR35324">
    <property type="entry name" value="BNAA08G03750D PROTEIN"/>
    <property type="match status" value="1"/>
</dbReference>